<proteinExistence type="predicted"/>
<dbReference type="AlphaFoldDB" id="A0A835WJT3"/>
<dbReference type="PROSITE" id="PS50011">
    <property type="entry name" value="PROTEIN_KINASE_DOM"/>
    <property type="match status" value="1"/>
</dbReference>
<dbReference type="Gene3D" id="1.10.510.10">
    <property type="entry name" value="Transferase(Phosphotransferase) domain 1"/>
    <property type="match status" value="1"/>
</dbReference>
<feature type="domain" description="Protein kinase" evidence="7">
    <location>
        <begin position="29"/>
        <end position="351"/>
    </location>
</feature>
<dbReference type="PROSITE" id="PS00108">
    <property type="entry name" value="PROTEIN_KINASE_ST"/>
    <property type="match status" value="1"/>
</dbReference>
<name>A0A835WJT3_9CHLO</name>
<keyword evidence="5" id="KW-0067">ATP-binding</keyword>
<dbReference type="Proteomes" id="UP000613740">
    <property type="component" value="Unassembled WGS sequence"/>
</dbReference>
<keyword evidence="1" id="KW-0723">Serine/threonine-protein kinase</keyword>
<evidence type="ECO:0000313" key="9">
    <source>
        <dbReference type="Proteomes" id="UP000613740"/>
    </source>
</evidence>
<feature type="compositionally biased region" description="Low complexity" evidence="6">
    <location>
        <begin position="635"/>
        <end position="648"/>
    </location>
</feature>
<keyword evidence="2" id="KW-0808">Transferase</keyword>
<dbReference type="OrthoDB" id="541276at2759"/>
<dbReference type="SUPFAM" id="SSF56112">
    <property type="entry name" value="Protein kinase-like (PK-like)"/>
    <property type="match status" value="1"/>
</dbReference>
<feature type="region of interest" description="Disordered" evidence="6">
    <location>
        <begin position="432"/>
        <end position="457"/>
    </location>
</feature>
<reference evidence="8" key="1">
    <citation type="journal article" date="2020" name="bioRxiv">
        <title>Comparative genomics of Chlamydomonas.</title>
        <authorList>
            <person name="Craig R.J."/>
            <person name="Hasan A.R."/>
            <person name="Ness R.W."/>
            <person name="Keightley P.D."/>
        </authorList>
    </citation>
    <scope>NUCLEOTIDE SEQUENCE</scope>
    <source>
        <strain evidence="8">CCAP 11/173</strain>
    </source>
</reference>
<organism evidence="8 9">
    <name type="scientific">Chlamydomonas schloesseri</name>
    <dbReference type="NCBI Taxonomy" id="2026947"/>
    <lineage>
        <taxon>Eukaryota</taxon>
        <taxon>Viridiplantae</taxon>
        <taxon>Chlorophyta</taxon>
        <taxon>core chlorophytes</taxon>
        <taxon>Chlorophyceae</taxon>
        <taxon>CS clade</taxon>
        <taxon>Chlamydomonadales</taxon>
        <taxon>Chlamydomonadaceae</taxon>
        <taxon>Chlamydomonas</taxon>
    </lineage>
</organism>
<dbReference type="InterPro" id="IPR000719">
    <property type="entry name" value="Prot_kinase_dom"/>
</dbReference>
<evidence type="ECO:0000256" key="3">
    <source>
        <dbReference type="ARBA" id="ARBA00022741"/>
    </source>
</evidence>
<feature type="compositionally biased region" description="Gly residues" evidence="6">
    <location>
        <begin position="776"/>
        <end position="789"/>
    </location>
</feature>
<dbReference type="SMART" id="SM00220">
    <property type="entry name" value="S_TKc"/>
    <property type="match status" value="1"/>
</dbReference>
<evidence type="ECO:0000256" key="1">
    <source>
        <dbReference type="ARBA" id="ARBA00022527"/>
    </source>
</evidence>
<evidence type="ECO:0000256" key="6">
    <source>
        <dbReference type="SAM" id="MobiDB-lite"/>
    </source>
</evidence>
<evidence type="ECO:0000256" key="4">
    <source>
        <dbReference type="ARBA" id="ARBA00022777"/>
    </source>
</evidence>
<feature type="region of interest" description="Disordered" evidence="6">
    <location>
        <begin position="522"/>
        <end position="726"/>
    </location>
</feature>
<dbReference type="EMBL" id="JAEHOD010000017">
    <property type="protein sequence ID" value="KAG2448593.1"/>
    <property type="molecule type" value="Genomic_DNA"/>
</dbReference>
<feature type="region of interest" description="Disordered" evidence="6">
    <location>
        <begin position="474"/>
        <end position="509"/>
    </location>
</feature>
<evidence type="ECO:0000259" key="7">
    <source>
        <dbReference type="PROSITE" id="PS50011"/>
    </source>
</evidence>
<feature type="compositionally biased region" description="Low complexity" evidence="6">
    <location>
        <begin position="550"/>
        <end position="562"/>
    </location>
</feature>
<keyword evidence="3" id="KW-0547">Nucleotide-binding</keyword>
<feature type="compositionally biased region" description="Low complexity" evidence="6">
    <location>
        <begin position="845"/>
        <end position="855"/>
    </location>
</feature>
<dbReference type="GO" id="GO:0005524">
    <property type="term" value="F:ATP binding"/>
    <property type="evidence" value="ECO:0007669"/>
    <property type="project" value="UniProtKB-KW"/>
</dbReference>
<dbReference type="InterPro" id="IPR008271">
    <property type="entry name" value="Ser/Thr_kinase_AS"/>
</dbReference>
<protein>
    <recommendedName>
        <fullName evidence="7">Protein kinase domain-containing protein</fullName>
    </recommendedName>
</protein>
<evidence type="ECO:0000256" key="5">
    <source>
        <dbReference type="ARBA" id="ARBA00022840"/>
    </source>
</evidence>
<feature type="compositionally biased region" description="Low complexity" evidence="6">
    <location>
        <begin position="477"/>
        <end position="509"/>
    </location>
</feature>
<sequence length="896" mass="89711">MPAWPTHPITATEFAAVCPTLPCKDLSAYRVESLLGGGGFSHVVLAREAHPDAAGSGNNGNGSGASSEPWALKLIPAPDAQCLADVDRAPLILTEARIHLLMSSEPSVLPCLEAFKSVFADESLGGAGGGAGVDASRATYMAVLRMPVAACSVEEWLFSAAPAAPAAACQNVGGGPRGGHVDETEVLTVWLQMVNAVYRCHAHGVVHHDVKLPNFLMDARGKVQIMDFGLACVEGVTPRAIAGTPWTMSPAGFKHGDDGRAGDWWSLGVVLYQLLQGGCWPFKSCWWPWQKGGGQRMEDAIRKAVLAGRISWHRNGSAGVSEGCKALVRGLLQPDPNRRWQLRQVLAAEVVTPQMLAGIGARFPELEQDMQALLTLQRRARGVQALGSDGGAAAAAAAATAAAPPGIAHMAAGVKAGAASLLAAAAAAASHAPHWPGGAGARHLPDGGSYQPLLSDGSSAAGTLSPATASFMGPGAGASASRPAASAAASAPPAAAATANPQQQQQQKPARVDDLLLLFDDEVPNAHPSPPPTPPSASRAHAFPDELGRTSGQAGAAATSSSKQPHPSRHGSQGSGTLRHACTTGSLADAAAGPTASSSSGGHHGHHGSSLEPALSGPGGGGGGGLDSTAGGGISASALSGASLSPSGRVSHPAPGGAGGSAAPLPLRGSRTSLQDLFGPNPSVPLGPRLNILERLSSGHPAGGAGAGAAHGPAAQQHQHQHHHQQRVMSGGALGGLLGSAADLFGGLGGGGGAGGRPTLRRRSWGPLGEPLTLDVGGGARGGDGGGTLPGAAAGSHELLHSPSSWVPPPPEAFHRVSAGSRRRSDTGAGGGPGGAGLPGGLGSPGLRHGGPPRSRSFVARAKALFSDCLPGKKSSMVLYDVYEEVGEEEYVGLQS</sequence>
<dbReference type="InterPro" id="IPR011009">
    <property type="entry name" value="Kinase-like_dom_sf"/>
</dbReference>
<dbReference type="Pfam" id="PF00069">
    <property type="entry name" value="Pkinase"/>
    <property type="match status" value="1"/>
</dbReference>
<feature type="region of interest" description="Disordered" evidence="6">
    <location>
        <begin position="753"/>
        <end position="855"/>
    </location>
</feature>
<keyword evidence="9" id="KW-1185">Reference proteome</keyword>
<evidence type="ECO:0000313" key="8">
    <source>
        <dbReference type="EMBL" id="KAG2448593.1"/>
    </source>
</evidence>
<dbReference type="GO" id="GO:0004674">
    <property type="term" value="F:protein serine/threonine kinase activity"/>
    <property type="evidence" value="ECO:0007669"/>
    <property type="project" value="UniProtKB-KW"/>
</dbReference>
<dbReference type="PANTHER" id="PTHR24349">
    <property type="entry name" value="SERINE/THREONINE-PROTEIN KINASE"/>
    <property type="match status" value="1"/>
</dbReference>
<dbReference type="InterPro" id="IPR050205">
    <property type="entry name" value="CDPK_Ser/Thr_kinases"/>
</dbReference>
<accession>A0A835WJT3</accession>
<comment type="caution">
    <text evidence="8">The sequence shown here is derived from an EMBL/GenBank/DDBJ whole genome shotgun (WGS) entry which is preliminary data.</text>
</comment>
<feature type="compositionally biased region" description="Gly residues" evidence="6">
    <location>
        <begin position="828"/>
        <end position="844"/>
    </location>
</feature>
<gene>
    <name evidence="8" type="ORF">HYH02_006484</name>
</gene>
<evidence type="ECO:0000256" key="2">
    <source>
        <dbReference type="ARBA" id="ARBA00022679"/>
    </source>
</evidence>
<keyword evidence="4" id="KW-0418">Kinase</keyword>
<feature type="compositionally biased region" description="Gly residues" evidence="6">
    <location>
        <begin position="617"/>
        <end position="634"/>
    </location>
</feature>